<keyword evidence="4" id="KW-1185">Reference proteome</keyword>
<evidence type="ECO:0000256" key="2">
    <source>
        <dbReference type="SAM" id="Phobius"/>
    </source>
</evidence>
<evidence type="ECO:0000313" key="4">
    <source>
        <dbReference type="Proteomes" id="UP000680750"/>
    </source>
</evidence>
<name>A0A810KWB0_9ACTN</name>
<dbReference type="AlphaFoldDB" id="A0A810KWB0"/>
<feature type="compositionally biased region" description="Low complexity" evidence="1">
    <location>
        <begin position="12"/>
        <end position="22"/>
    </location>
</feature>
<feature type="transmembrane region" description="Helical" evidence="2">
    <location>
        <begin position="37"/>
        <end position="59"/>
    </location>
</feature>
<feature type="compositionally biased region" description="Pro residues" evidence="1">
    <location>
        <begin position="1"/>
        <end position="11"/>
    </location>
</feature>
<keyword evidence="2" id="KW-0812">Transmembrane</keyword>
<feature type="transmembrane region" description="Helical" evidence="2">
    <location>
        <begin position="87"/>
        <end position="106"/>
    </location>
</feature>
<dbReference type="EMBL" id="AP023354">
    <property type="protein sequence ID" value="BCJ26368.1"/>
    <property type="molecule type" value="Genomic_DNA"/>
</dbReference>
<evidence type="ECO:0000313" key="3">
    <source>
        <dbReference type="EMBL" id="BCJ26368.1"/>
    </source>
</evidence>
<protein>
    <submittedName>
        <fullName evidence="3">Uncharacterized protein</fullName>
    </submittedName>
</protein>
<organism evidence="3 4">
    <name type="scientific">Actinocatenispora sera</name>
    <dbReference type="NCBI Taxonomy" id="390989"/>
    <lineage>
        <taxon>Bacteria</taxon>
        <taxon>Bacillati</taxon>
        <taxon>Actinomycetota</taxon>
        <taxon>Actinomycetes</taxon>
        <taxon>Micromonosporales</taxon>
        <taxon>Micromonosporaceae</taxon>
        <taxon>Actinocatenispora</taxon>
    </lineage>
</organism>
<gene>
    <name evidence="3" type="ORF">Asera_04760</name>
</gene>
<sequence>MPDPGPDPVAPHPAAGRAGPTAPTLTRTEIRLRLRPAGWSVEVALALGVAALTVSLRWLRPLTGFDPCLYEECDARRPPVAYWLPRAVNLVGNGGWIMTVVLLLAVRRRTVRPLLAPVAAAILSTGAPTIWPVSHWVSCSTGSAAGCPGRRCRSRRCWNGVRRRSPAPGRDECAGQPTYPVGAAWERCERRQQTSRRRGICRLRRTVLGPAAAGRHAARR</sequence>
<feature type="region of interest" description="Disordered" evidence="1">
    <location>
        <begin position="1"/>
        <end position="22"/>
    </location>
</feature>
<proteinExistence type="predicted"/>
<reference evidence="3" key="1">
    <citation type="submission" date="2020-08" db="EMBL/GenBank/DDBJ databases">
        <title>Whole genome shotgun sequence of Actinocatenispora sera NBRC 101916.</title>
        <authorList>
            <person name="Komaki H."/>
            <person name="Tamura T."/>
        </authorList>
    </citation>
    <scope>NUCLEOTIDE SEQUENCE</scope>
    <source>
        <strain evidence="3">NBRC 101916</strain>
    </source>
</reference>
<dbReference type="Proteomes" id="UP000680750">
    <property type="component" value="Chromosome"/>
</dbReference>
<keyword evidence="2" id="KW-0472">Membrane</keyword>
<dbReference type="KEGG" id="aser:Asera_04760"/>
<keyword evidence="2" id="KW-1133">Transmembrane helix</keyword>
<accession>A0A810KWB0</accession>
<evidence type="ECO:0000256" key="1">
    <source>
        <dbReference type="SAM" id="MobiDB-lite"/>
    </source>
</evidence>